<dbReference type="PANTHER" id="PTHR31589">
    <property type="entry name" value="PROTEIN, PUTATIVE (DUF239)-RELATED-RELATED"/>
    <property type="match status" value="1"/>
</dbReference>
<evidence type="ECO:0000256" key="1">
    <source>
        <dbReference type="SAM" id="SignalP"/>
    </source>
</evidence>
<protein>
    <recommendedName>
        <fullName evidence="2">Neprosin PEP catalytic domain-containing protein</fullName>
    </recommendedName>
</protein>
<evidence type="ECO:0000313" key="3">
    <source>
        <dbReference type="EMBL" id="KAF7848876.1"/>
    </source>
</evidence>
<feature type="chain" id="PRO_5035813714" description="Neprosin PEP catalytic domain-containing protein" evidence="1">
    <location>
        <begin position="21"/>
        <end position="371"/>
    </location>
</feature>
<proteinExistence type="predicted"/>
<evidence type="ECO:0000259" key="2">
    <source>
        <dbReference type="PROSITE" id="PS52045"/>
    </source>
</evidence>
<organism evidence="3 4">
    <name type="scientific">Corymbia citriodora subsp. variegata</name>
    <dbReference type="NCBI Taxonomy" id="360336"/>
    <lineage>
        <taxon>Eukaryota</taxon>
        <taxon>Viridiplantae</taxon>
        <taxon>Streptophyta</taxon>
        <taxon>Embryophyta</taxon>
        <taxon>Tracheophyta</taxon>
        <taxon>Spermatophyta</taxon>
        <taxon>Magnoliopsida</taxon>
        <taxon>eudicotyledons</taxon>
        <taxon>Gunneridae</taxon>
        <taxon>Pentapetalae</taxon>
        <taxon>rosids</taxon>
        <taxon>malvids</taxon>
        <taxon>Myrtales</taxon>
        <taxon>Myrtaceae</taxon>
        <taxon>Myrtoideae</taxon>
        <taxon>Eucalypteae</taxon>
        <taxon>Corymbia</taxon>
    </lineage>
</organism>
<reference evidence="3" key="1">
    <citation type="submission" date="2020-05" db="EMBL/GenBank/DDBJ databases">
        <title>WGS assembly of Corymbia citriodora subspecies variegata.</title>
        <authorList>
            <person name="Barry K."/>
            <person name="Hundley H."/>
            <person name="Shu S."/>
            <person name="Jenkins J."/>
            <person name="Grimwood J."/>
            <person name="Baten A."/>
        </authorList>
    </citation>
    <scope>NUCLEOTIDE SEQUENCE</scope>
    <source>
        <strain evidence="3">CV2-018</strain>
    </source>
</reference>
<dbReference type="PROSITE" id="PS52045">
    <property type="entry name" value="NEPROSIN_PEP_CD"/>
    <property type="match status" value="1"/>
</dbReference>
<dbReference type="Proteomes" id="UP000806378">
    <property type="component" value="Unassembled WGS sequence"/>
</dbReference>
<dbReference type="Gramene" id="rna-gnl|WGS:JABURB|Cocit.L1478.1">
    <property type="protein sequence ID" value="cds-KAF7848876.1"/>
    <property type="gene ID" value="gene-BT93_L1478"/>
</dbReference>
<name>A0A8T0CRH5_CORYI</name>
<dbReference type="InterPro" id="IPR025521">
    <property type="entry name" value="Neprosin_propep"/>
</dbReference>
<sequence length="371" mass="41436">MKLNVELVPLLLLFFSLSLCEIKEDDLDLERQVKTMNKPSIKTFMTKEGDTIDCIDINKQPALDHPLLKDHKVQTKLNLHVTNLRRTSSNAKSVGFGLKEPCPIGTVPIHRVTKEDLIRARSIPKIPSVAAIRQNTVSSNQHVVSLTDNMIENIKYGGGGGTTVYNLTVAHDQFSTHNMWIETGPPEHISMIVVGWTVSGDGHRNGCYNVLCPGFVQVDTRLMPSSPLRCSSTYGGWQYEVALHIEQDRNTGNWWLIETDQKIKVGYWPKELFLYLRNGSLHIAWGGIGVAGSNGFCPPMGSGHRPDGLIQHATVFRRLHWVRSNGKSLPPSDKTTEWVDKSNVYGLMNHRYSLYGFGYMISFGGPGGHCK</sequence>
<dbReference type="EMBL" id="MU089944">
    <property type="protein sequence ID" value="KAF7848876.1"/>
    <property type="molecule type" value="Genomic_DNA"/>
</dbReference>
<dbReference type="Pfam" id="PF03080">
    <property type="entry name" value="Neprosin"/>
    <property type="match status" value="1"/>
</dbReference>
<accession>A0A8T0CRH5</accession>
<evidence type="ECO:0000313" key="4">
    <source>
        <dbReference type="Proteomes" id="UP000806378"/>
    </source>
</evidence>
<dbReference type="InterPro" id="IPR004314">
    <property type="entry name" value="Neprosin"/>
</dbReference>
<gene>
    <name evidence="3" type="ORF">BT93_L1478</name>
</gene>
<dbReference type="Pfam" id="PF14365">
    <property type="entry name" value="Neprosin_AP"/>
    <property type="match status" value="1"/>
</dbReference>
<dbReference type="OrthoDB" id="1858978at2759"/>
<keyword evidence="1" id="KW-0732">Signal</keyword>
<feature type="signal peptide" evidence="1">
    <location>
        <begin position="1"/>
        <end position="20"/>
    </location>
</feature>
<feature type="domain" description="Neprosin PEP catalytic" evidence="2">
    <location>
        <begin position="136"/>
        <end position="371"/>
    </location>
</feature>
<dbReference type="PANTHER" id="PTHR31589:SF232">
    <property type="entry name" value="NEPROSIN DOMAIN-CONTAINING PROTEIN"/>
    <property type="match status" value="1"/>
</dbReference>
<dbReference type="AlphaFoldDB" id="A0A8T0CRH5"/>
<keyword evidence="4" id="KW-1185">Reference proteome</keyword>
<dbReference type="InterPro" id="IPR053168">
    <property type="entry name" value="Glutamic_endopeptidase"/>
</dbReference>
<comment type="caution">
    <text evidence="3">The sequence shown here is derived from an EMBL/GenBank/DDBJ whole genome shotgun (WGS) entry which is preliminary data.</text>
</comment>